<name>F4L5W4_HALH1</name>
<protein>
    <recommendedName>
        <fullName evidence="2">SH3b domain-containing protein</fullName>
    </recommendedName>
</protein>
<dbReference type="InterPro" id="IPR003646">
    <property type="entry name" value="SH3-like_bac-type"/>
</dbReference>
<feature type="transmembrane region" description="Helical" evidence="1">
    <location>
        <begin position="12"/>
        <end position="29"/>
    </location>
</feature>
<dbReference type="EMBL" id="CP002691">
    <property type="protein sequence ID" value="AEE52074.1"/>
    <property type="molecule type" value="Genomic_DNA"/>
</dbReference>
<reference evidence="3 4" key="1">
    <citation type="journal article" date="2011" name="Stand. Genomic Sci.">
        <title>Complete genome sequence of Haliscomenobacter hydrossis type strain (O).</title>
        <authorList>
            <consortium name="US DOE Joint Genome Institute (JGI-PGF)"/>
            <person name="Daligault H."/>
            <person name="Lapidus A."/>
            <person name="Zeytun A."/>
            <person name="Nolan M."/>
            <person name="Lucas S."/>
            <person name="Del Rio T.G."/>
            <person name="Tice H."/>
            <person name="Cheng J.F."/>
            <person name="Tapia R."/>
            <person name="Han C."/>
            <person name="Goodwin L."/>
            <person name="Pitluck S."/>
            <person name="Liolios K."/>
            <person name="Pagani I."/>
            <person name="Ivanova N."/>
            <person name="Huntemann M."/>
            <person name="Mavromatis K."/>
            <person name="Mikhailova N."/>
            <person name="Pati A."/>
            <person name="Chen A."/>
            <person name="Palaniappan K."/>
            <person name="Land M."/>
            <person name="Hauser L."/>
            <person name="Brambilla E.M."/>
            <person name="Rohde M."/>
            <person name="Verbarg S."/>
            <person name="Goker M."/>
            <person name="Bristow J."/>
            <person name="Eisen J.A."/>
            <person name="Markowitz V."/>
            <person name="Hugenholtz P."/>
            <person name="Kyrpides N.C."/>
            <person name="Klenk H.P."/>
            <person name="Woyke T."/>
        </authorList>
    </citation>
    <scope>NUCLEOTIDE SEQUENCE [LARGE SCALE GENOMIC DNA]</scope>
    <source>
        <strain evidence="4">ATCC 27775 / DSM 1100 / LMG 10767 / O</strain>
    </source>
</reference>
<organism evidence="3 4">
    <name type="scientific">Haliscomenobacter hydrossis (strain ATCC 27775 / DSM 1100 / LMG 10767 / O)</name>
    <dbReference type="NCBI Taxonomy" id="760192"/>
    <lineage>
        <taxon>Bacteria</taxon>
        <taxon>Pseudomonadati</taxon>
        <taxon>Bacteroidota</taxon>
        <taxon>Saprospiria</taxon>
        <taxon>Saprospirales</taxon>
        <taxon>Haliscomenobacteraceae</taxon>
        <taxon>Haliscomenobacter</taxon>
    </lineage>
</organism>
<keyword evidence="1" id="KW-1133">Transmembrane helix</keyword>
<keyword evidence="4" id="KW-1185">Reference proteome</keyword>
<gene>
    <name evidence="3" type="ordered locus">Halhy_4229</name>
</gene>
<dbReference type="STRING" id="760192.Halhy_4229"/>
<dbReference type="AlphaFoldDB" id="F4L5W4"/>
<reference key="2">
    <citation type="submission" date="2011-04" db="EMBL/GenBank/DDBJ databases">
        <title>Complete sequence of chromosome of Haliscomenobacter hydrossis DSM 1100.</title>
        <authorList>
            <consortium name="US DOE Joint Genome Institute (JGI-PGF)"/>
            <person name="Lucas S."/>
            <person name="Han J."/>
            <person name="Lapidus A."/>
            <person name="Bruce D."/>
            <person name="Goodwin L."/>
            <person name="Pitluck S."/>
            <person name="Peters L."/>
            <person name="Kyrpides N."/>
            <person name="Mavromatis K."/>
            <person name="Ivanova N."/>
            <person name="Ovchinnikova G."/>
            <person name="Pagani I."/>
            <person name="Daligault H."/>
            <person name="Detter J.C."/>
            <person name="Han C."/>
            <person name="Land M."/>
            <person name="Hauser L."/>
            <person name="Markowitz V."/>
            <person name="Cheng J.-F."/>
            <person name="Hugenholtz P."/>
            <person name="Woyke T."/>
            <person name="Wu D."/>
            <person name="Verbarg S."/>
            <person name="Frueling A."/>
            <person name="Brambilla E."/>
            <person name="Klenk H.-P."/>
            <person name="Eisen J.A."/>
        </authorList>
    </citation>
    <scope>NUCLEOTIDE SEQUENCE</scope>
    <source>
        <strain>DSM 1100</strain>
    </source>
</reference>
<dbReference type="Gene3D" id="2.30.30.40">
    <property type="entry name" value="SH3 Domains"/>
    <property type="match status" value="1"/>
</dbReference>
<dbReference type="HOGENOM" id="CLU_1600406_0_0_10"/>
<evidence type="ECO:0000259" key="2">
    <source>
        <dbReference type="Pfam" id="PF08239"/>
    </source>
</evidence>
<feature type="domain" description="SH3b" evidence="2">
    <location>
        <begin position="90"/>
        <end position="154"/>
    </location>
</feature>
<dbReference type="Pfam" id="PF08239">
    <property type="entry name" value="SH3_3"/>
    <property type="match status" value="1"/>
</dbReference>
<dbReference type="Proteomes" id="UP000008461">
    <property type="component" value="Chromosome"/>
</dbReference>
<proteinExistence type="predicted"/>
<keyword evidence="1" id="KW-0472">Membrane</keyword>
<evidence type="ECO:0000313" key="3">
    <source>
        <dbReference type="EMBL" id="AEE52074.1"/>
    </source>
</evidence>
<evidence type="ECO:0000256" key="1">
    <source>
        <dbReference type="SAM" id="Phobius"/>
    </source>
</evidence>
<keyword evidence="1" id="KW-0812">Transmembrane</keyword>
<sequence>MSEKKGSILPSLELLIIAAFFIGFAFWAINKCTATRAKYIDRTEREHIRNLEDSLGRAIEDVQRDTPKVAPVQAPSTAPALSKLYVSIEGLKVRKSPRRDAEILESLVLFEEVFFLNEVTDSTSTVNLGKQTVSEPWVKIQTRKGRSGWVFGAGVHYYRRKHPGAD</sequence>
<dbReference type="RefSeq" id="WP_013766612.1">
    <property type="nucleotide sequence ID" value="NC_015510.1"/>
</dbReference>
<dbReference type="OrthoDB" id="1496114at2"/>
<dbReference type="KEGG" id="hhy:Halhy_4229"/>
<evidence type="ECO:0000313" key="4">
    <source>
        <dbReference type="Proteomes" id="UP000008461"/>
    </source>
</evidence>
<accession>F4L5W4</accession>